<proteinExistence type="predicted"/>
<sequence>MDEHSDLEFECSSQEQCDTDTSDDEQPSIDLEPVKDNQSDRVSFLAALFKKNFSEPKAKVKPVSPKEDGFASFEIAFSFVMTQLQINEVSFKI</sequence>
<name>A0A816L040_BRANA</name>
<protein>
    <submittedName>
        <fullName evidence="2">(rape) hypothetical protein</fullName>
    </submittedName>
</protein>
<organism evidence="2">
    <name type="scientific">Brassica napus</name>
    <name type="common">Rape</name>
    <dbReference type="NCBI Taxonomy" id="3708"/>
    <lineage>
        <taxon>Eukaryota</taxon>
        <taxon>Viridiplantae</taxon>
        <taxon>Streptophyta</taxon>
        <taxon>Embryophyta</taxon>
        <taxon>Tracheophyta</taxon>
        <taxon>Spermatophyta</taxon>
        <taxon>Magnoliopsida</taxon>
        <taxon>eudicotyledons</taxon>
        <taxon>Gunneridae</taxon>
        <taxon>Pentapetalae</taxon>
        <taxon>rosids</taxon>
        <taxon>malvids</taxon>
        <taxon>Brassicales</taxon>
        <taxon>Brassicaceae</taxon>
        <taxon>Brassiceae</taxon>
        <taxon>Brassica</taxon>
    </lineage>
</organism>
<feature type="compositionally biased region" description="Acidic residues" evidence="1">
    <location>
        <begin position="17"/>
        <end position="27"/>
    </location>
</feature>
<feature type="region of interest" description="Disordered" evidence="1">
    <location>
        <begin position="1"/>
        <end position="33"/>
    </location>
</feature>
<evidence type="ECO:0000256" key="1">
    <source>
        <dbReference type="SAM" id="MobiDB-lite"/>
    </source>
</evidence>
<reference evidence="2" key="1">
    <citation type="submission" date="2021-01" db="EMBL/GenBank/DDBJ databases">
        <authorList>
            <consortium name="Genoscope - CEA"/>
            <person name="William W."/>
        </authorList>
    </citation>
    <scope>NUCLEOTIDE SEQUENCE</scope>
</reference>
<dbReference type="AlphaFoldDB" id="A0A816L040"/>
<evidence type="ECO:0000313" key="2">
    <source>
        <dbReference type="EMBL" id="CAF1929314.1"/>
    </source>
</evidence>
<dbReference type="EMBL" id="HG994369">
    <property type="protein sequence ID" value="CAF1929314.1"/>
    <property type="molecule type" value="Genomic_DNA"/>
</dbReference>
<accession>A0A816L040</accession>
<gene>
    <name evidence="2" type="ORF">DARMORV10_C05P32620.1</name>
</gene>
<dbReference type="Proteomes" id="UP001295469">
    <property type="component" value="Chromosome C05"/>
</dbReference>
<feature type="non-terminal residue" evidence="2">
    <location>
        <position position="1"/>
    </location>
</feature>